<gene>
    <name evidence="2" type="ORF">HYFRA_00007111</name>
</gene>
<dbReference type="OrthoDB" id="3450125at2759"/>
<sequence length="554" mass="63488">METNTMTLSNGERVRLTDSNTYLPERIDPKESMKMAKEFHKKNIFDVLLVKDTQGNPLRYEHSIKKGMEADGRKALRQALSTYVPEPLKLPFLLAQRDLEPLDYNTMIPGVVHCFVDDFVGNEPTLLAFAVFVTPEMTKEAGLWDGPGGLVELQEFFTRREDSKKGDINRVFTFGASPQVGHHSIRRSPDNKKATPETNAMANKAVLMGLAMLDKFLPEEHRRRKILERRWTTNASLTMADENNFELAAIQINRSEISTGSNSLSQSLPEFGSLHHDSSDEKLGFTVMYSLSNFPESYFPGRFNITAPRITTTLPTFSALIFKGVLSHFATGEGLYELENGVQYPKLSDDHQFMRLNIVCYPKGQLLDLKPKFVTPQFREDIQNGKAITSVFRTKRNARTWEMRVALLEEFVKSKTTDHIDPQEWCKRFSWINENGVEKMPELRIAQNFKVWAPEDAFFRDGKEPVIQSKEYRDVEAGIRRNLCGLRFQREKREGEEAQAGVDSYGKEKGDRKKEKGTKKAKIGNRVNPEIIWTHKAHREILEASFSRGVKRKR</sequence>
<feature type="compositionally biased region" description="Basic and acidic residues" evidence="1">
    <location>
        <begin position="505"/>
        <end position="514"/>
    </location>
</feature>
<dbReference type="EMBL" id="CAJVRL010000060">
    <property type="protein sequence ID" value="CAG8955096.1"/>
    <property type="molecule type" value="Genomic_DNA"/>
</dbReference>
<evidence type="ECO:0000313" key="3">
    <source>
        <dbReference type="Proteomes" id="UP000696280"/>
    </source>
</evidence>
<proteinExistence type="predicted"/>
<organism evidence="2 3">
    <name type="scientific">Hymenoscyphus fraxineus</name>
    <dbReference type="NCBI Taxonomy" id="746836"/>
    <lineage>
        <taxon>Eukaryota</taxon>
        <taxon>Fungi</taxon>
        <taxon>Dikarya</taxon>
        <taxon>Ascomycota</taxon>
        <taxon>Pezizomycotina</taxon>
        <taxon>Leotiomycetes</taxon>
        <taxon>Helotiales</taxon>
        <taxon>Helotiaceae</taxon>
        <taxon>Hymenoscyphus</taxon>
    </lineage>
</organism>
<reference evidence="2" key="1">
    <citation type="submission" date="2021-07" db="EMBL/GenBank/DDBJ databases">
        <authorList>
            <person name="Durling M."/>
        </authorList>
    </citation>
    <scope>NUCLEOTIDE SEQUENCE</scope>
</reference>
<evidence type="ECO:0000256" key="1">
    <source>
        <dbReference type="SAM" id="MobiDB-lite"/>
    </source>
</evidence>
<dbReference type="AlphaFoldDB" id="A0A9N9KXX9"/>
<feature type="region of interest" description="Disordered" evidence="1">
    <location>
        <begin position="497"/>
        <end position="522"/>
    </location>
</feature>
<name>A0A9N9KXX9_9HELO</name>
<protein>
    <submittedName>
        <fullName evidence="2">Uncharacterized protein</fullName>
    </submittedName>
</protein>
<evidence type="ECO:0000313" key="2">
    <source>
        <dbReference type="EMBL" id="CAG8955096.1"/>
    </source>
</evidence>
<comment type="caution">
    <text evidence="2">The sequence shown here is derived from an EMBL/GenBank/DDBJ whole genome shotgun (WGS) entry which is preliminary data.</text>
</comment>
<accession>A0A9N9KXX9</accession>
<keyword evidence="3" id="KW-1185">Reference proteome</keyword>
<dbReference type="Proteomes" id="UP000696280">
    <property type="component" value="Unassembled WGS sequence"/>
</dbReference>